<reference evidence="1" key="1">
    <citation type="submission" date="2019-11" db="EMBL/GenBank/DDBJ databases">
        <authorList>
            <person name="Feng L."/>
        </authorList>
    </citation>
    <scope>NUCLEOTIDE SEQUENCE</scope>
    <source>
        <strain evidence="1">LrhamnosusLFYP97</strain>
    </source>
</reference>
<dbReference type="AlphaFoldDB" id="A0A6N3BYM0"/>
<evidence type="ECO:0000313" key="1">
    <source>
        <dbReference type="EMBL" id="VYU05753.1"/>
    </source>
</evidence>
<gene>
    <name evidence="1" type="ORF">LRLFYP97_02544</name>
</gene>
<proteinExistence type="predicted"/>
<organism evidence="1">
    <name type="scientific">Lacticaseibacillus rhamnosus</name>
    <name type="common">Lactobacillus rhamnosus</name>
    <dbReference type="NCBI Taxonomy" id="47715"/>
    <lineage>
        <taxon>Bacteria</taxon>
        <taxon>Bacillati</taxon>
        <taxon>Bacillota</taxon>
        <taxon>Bacilli</taxon>
        <taxon>Lactobacillales</taxon>
        <taxon>Lactobacillaceae</taxon>
        <taxon>Lacticaseibacillus</taxon>
    </lineage>
</organism>
<name>A0A6N3BYM0_LACRH</name>
<accession>A0A6N3BYM0</accession>
<dbReference type="EMBL" id="CACRTK010000052">
    <property type="protein sequence ID" value="VYU05753.1"/>
    <property type="molecule type" value="Genomic_DNA"/>
</dbReference>
<protein>
    <submittedName>
        <fullName evidence="1">Uncharacterized protein</fullName>
    </submittedName>
</protein>
<sequence length="64" mass="7285">MAPCYNKTRKGASVAADTPLTRPFKTVGIKLTNQKTVIFSKRLATVFLIVLYYQHNGDDQRNQR</sequence>